<dbReference type="Pfam" id="PF04055">
    <property type="entry name" value="Radical_SAM"/>
    <property type="match status" value="1"/>
</dbReference>
<dbReference type="Pfam" id="PF13186">
    <property type="entry name" value="SPASM"/>
    <property type="match status" value="1"/>
</dbReference>
<feature type="domain" description="Radical SAM core" evidence="6">
    <location>
        <begin position="1"/>
        <end position="191"/>
    </location>
</feature>
<keyword evidence="4" id="KW-0408">Iron</keyword>
<dbReference type="Proteomes" id="UP000078543">
    <property type="component" value="Unassembled WGS sequence"/>
</dbReference>
<protein>
    <recommendedName>
        <fullName evidence="6">Radical SAM core domain-containing protein</fullName>
    </recommendedName>
</protein>
<dbReference type="AlphaFoldDB" id="A0A178MDE3"/>
<reference evidence="7 8" key="1">
    <citation type="submission" date="2016-04" db="EMBL/GenBank/DDBJ databases">
        <title>Draft genome sequence of freshwater magnetotactic bacteria Magnetospirillum marisnigri SP-1 and Magnetospirillum moscoviense BB-1.</title>
        <authorList>
            <person name="Koziaeva V."/>
            <person name="Dziuba M.V."/>
            <person name="Ivanov T.M."/>
            <person name="Kuznetsov B."/>
            <person name="Grouzdev D.S."/>
        </authorList>
    </citation>
    <scope>NUCLEOTIDE SEQUENCE [LARGE SCALE GENOMIC DNA]</scope>
    <source>
        <strain evidence="7 8">BB-1</strain>
    </source>
</reference>
<dbReference type="GO" id="GO:0051536">
    <property type="term" value="F:iron-sulfur cluster binding"/>
    <property type="evidence" value="ECO:0007669"/>
    <property type="project" value="UniProtKB-KW"/>
</dbReference>
<dbReference type="STRING" id="1437059.A6A05_16105"/>
<name>A0A178MDE3_9PROT</name>
<evidence type="ECO:0000256" key="2">
    <source>
        <dbReference type="ARBA" id="ARBA00022691"/>
    </source>
</evidence>
<comment type="caution">
    <text evidence="7">The sequence shown here is derived from an EMBL/GenBank/DDBJ whole genome shotgun (WGS) entry which is preliminary data.</text>
</comment>
<evidence type="ECO:0000256" key="5">
    <source>
        <dbReference type="ARBA" id="ARBA00023014"/>
    </source>
</evidence>
<keyword evidence="5" id="KW-0411">Iron-sulfur</keyword>
<evidence type="ECO:0000313" key="7">
    <source>
        <dbReference type="EMBL" id="OAN46792.1"/>
    </source>
</evidence>
<evidence type="ECO:0000256" key="1">
    <source>
        <dbReference type="ARBA" id="ARBA00001966"/>
    </source>
</evidence>
<dbReference type="EMBL" id="LWQU01000173">
    <property type="protein sequence ID" value="OAN46792.1"/>
    <property type="molecule type" value="Genomic_DNA"/>
</dbReference>
<dbReference type="PANTHER" id="PTHR11228:SF7">
    <property type="entry name" value="PQQA PEPTIDE CYCLASE"/>
    <property type="match status" value="1"/>
</dbReference>
<gene>
    <name evidence="7" type="ORF">A6A05_16105</name>
</gene>
<dbReference type="PROSITE" id="PS51918">
    <property type="entry name" value="RADICAL_SAM"/>
    <property type="match status" value="1"/>
</dbReference>
<dbReference type="InterPro" id="IPR007197">
    <property type="entry name" value="rSAM"/>
</dbReference>
<dbReference type="InterPro" id="IPR013785">
    <property type="entry name" value="Aldolase_TIM"/>
</dbReference>
<organism evidence="7 8">
    <name type="scientific">Magnetospirillum moscoviense</name>
    <dbReference type="NCBI Taxonomy" id="1437059"/>
    <lineage>
        <taxon>Bacteria</taxon>
        <taxon>Pseudomonadati</taxon>
        <taxon>Pseudomonadota</taxon>
        <taxon>Alphaproteobacteria</taxon>
        <taxon>Rhodospirillales</taxon>
        <taxon>Rhodospirillaceae</taxon>
        <taxon>Magnetospirillum</taxon>
    </lineage>
</organism>
<dbReference type="GO" id="GO:0003824">
    <property type="term" value="F:catalytic activity"/>
    <property type="evidence" value="ECO:0007669"/>
    <property type="project" value="InterPro"/>
</dbReference>
<keyword evidence="2" id="KW-0949">S-adenosyl-L-methionine</keyword>
<evidence type="ECO:0000313" key="8">
    <source>
        <dbReference type="Proteomes" id="UP000078543"/>
    </source>
</evidence>
<dbReference type="SUPFAM" id="SSF102114">
    <property type="entry name" value="Radical SAM enzymes"/>
    <property type="match status" value="1"/>
</dbReference>
<comment type="cofactor">
    <cofactor evidence="1">
        <name>[4Fe-4S] cluster</name>
        <dbReference type="ChEBI" id="CHEBI:49883"/>
    </cofactor>
</comment>
<keyword evidence="8" id="KW-1185">Reference proteome</keyword>
<keyword evidence="3" id="KW-0479">Metal-binding</keyword>
<dbReference type="Gene3D" id="3.20.20.70">
    <property type="entry name" value="Aldolase class I"/>
    <property type="match status" value="1"/>
</dbReference>
<evidence type="ECO:0000256" key="4">
    <source>
        <dbReference type="ARBA" id="ARBA00023004"/>
    </source>
</evidence>
<sequence>MALPIEAIAKLGVRDGAHCKVGTTHEPTTHPEFPTLLNVLGELGYQVSLTTNGTLLTDRMLDGIADYSVFKSVNLSFDAATPDLYEYLRVGAKFQPTLERIKAFIARLDRSRTAIHANYTMLRANLCDINAAVDMWDDIGVDGLVLMVSSDRQNNTFLHDQMLASDPESFYQATESAAQHLIDSQRRIQLSGSLMMTPRFAERFGHLYHNRIMYSALPDPLPPVTPADPHPGRCAAPMTEVRIRWNGHVYLCNNHFLVGNLLEQTLEEIWTGPRAKFTRDLVAANGDHCLHCNYFHYCLSSRTDLDLSAAQTTMLKEQA</sequence>
<dbReference type="CDD" id="cd21109">
    <property type="entry name" value="SPASM"/>
    <property type="match status" value="1"/>
</dbReference>
<dbReference type="CDD" id="cd01335">
    <property type="entry name" value="Radical_SAM"/>
    <property type="match status" value="1"/>
</dbReference>
<dbReference type="GO" id="GO:0046872">
    <property type="term" value="F:metal ion binding"/>
    <property type="evidence" value="ECO:0007669"/>
    <property type="project" value="UniProtKB-KW"/>
</dbReference>
<evidence type="ECO:0000256" key="3">
    <source>
        <dbReference type="ARBA" id="ARBA00022723"/>
    </source>
</evidence>
<dbReference type="InterPro" id="IPR023885">
    <property type="entry name" value="4Fe4S-binding_SPASM_dom"/>
</dbReference>
<accession>A0A178MDE3</accession>
<dbReference type="InterPro" id="IPR058240">
    <property type="entry name" value="rSAM_sf"/>
</dbReference>
<evidence type="ECO:0000259" key="6">
    <source>
        <dbReference type="PROSITE" id="PS51918"/>
    </source>
</evidence>
<dbReference type="PANTHER" id="PTHR11228">
    <property type="entry name" value="RADICAL SAM DOMAIN PROTEIN"/>
    <property type="match status" value="1"/>
</dbReference>
<dbReference type="InterPro" id="IPR050377">
    <property type="entry name" value="Radical_SAM_PqqE_MftC-like"/>
</dbReference>
<proteinExistence type="predicted"/>